<dbReference type="AlphaFoldDB" id="A0A4V3DBA1"/>
<evidence type="ECO:0000313" key="3">
    <source>
        <dbReference type="EMBL" id="TDQ65778.1"/>
    </source>
</evidence>
<organism evidence="3 4">
    <name type="scientific">Actinomycetospora succinea</name>
    <dbReference type="NCBI Taxonomy" id="663603"/>
    <lineage>
        <taxon>Bacteria</taxon>
        <taxon>Bacillati</taxon>
        <taxon>Actinomycetota</taxon>
        <taxon>Actinomycetes</taxon>
        <taxon>Pseudonocardiales</taxon>
        <taxon>Pseudonocardiaceae</taxon>
        <taxon>Actinomycetospora</taxon>
    </lineage>
</organism>
<comment type="caution">
    <text evidence="3">The sequence shown here is derived from an EMBL/GenBank/DDBJ whole genome shotgun (WGS) entry which is preliminary data.</text>
</comment>
<evidence type="ECO:0000256" key="2">
    <source>
        <dbReference type="SAM" id="Phobius"/>
    </source>
</evidence>
<keyword evidence="2" id="KW-0812">Transmembrane</keyword>
<keyword evidence="2" id="KW-0472">Membrane</keyword>
<keyword evidence="2" id="KW-1133">Transmembrane helix</keyword>
<gene>
    <name evidence="3" type="ORF">EV188_1011030</name>
</gene>
<feature type="transmembrane region" description="Helical" evidence="2">
    <location>
        <begin position="45"/>
        <end position="66"/>
    </location>
</feature>
<feature type="compositionally biased region" description="Pro residues" evidence="1">
    <location>
        <begin position="108"/>
        <end position="117"/>
    </location>
</feature>
<evidence type="ECO:0000256" key="1">
    <source>
        <dbReference type="SAM" id="MobiDB-lite"/>
    </source>
</evidence>
<protein>
    <submittedName>
        <fullName evidence="3">Uncharacterized protein</fullName>
    </submittedName>
</protein>
<feature type="transmembrane region" description="Helical" evidence="2">
    <location>
        <begin position="20"/>
        <end position="39"/>
    </location>
</feature>
<accession>A0A4V3DBA1</accession>
<proteinExistence type="predicted"/>
<reference evidence="3 4" key="1">
    <citation type="submission" date="2019-03" db="EMBL/GenBank/DDBJ databases">
        <title>Genomic Encyclopedia of Type Strains, Phase IV (KMG-IV): sequencing the most valuable type-strain genomes for metagenomic binning, comparative biology and taxonomic classification.</title>
        <authorList>
            <person name="Goeker M."/>
        </authorList>
    </citation>
    <scope>NUCLEOTIDE SEQUENCE [LARGE SCALE GENOMIC DNA]</scope>
    <source>
        <strain evidence="3 4">DSM 45775</strain>
    </source>
</reference>
<evidence type="ECO:0000313" key="4">
    <source>
        <dbReference type="Proteomes" id="UP000295705"/>
    </source>
</evidence>
<name>A0A4V3DBA1_9PSEU</name>
<dbReference type="EMBL" id="SNYO01000001">
    <property type="protein sequence ID" value="TDQ65778.1"/>
    <property type="molecule type" value="Genomic_DNA"/>
</dbReference>
<dbReference type="Proteomes" id="UP000295705">
    <property type="component" value="Unassembled WGS sequence"/>
</dbReference>
<sequence length="117" mass="11992">MVRAGAPGQARAMEPALHRALPVLLVPLVLLGGLVASRGGAAERFWGLGIPVAVLVVGAVVVTVGVRAWVRERRGPEADATNGPFAASTRPESPFAPPDRRGPAAPASAPPRAPGRR</sequence>
<feature type="region of interest" description="Disordered" evidence="1">
    <location>
        <begin position="72"/>
        <end position="117"/>
    </location>
</feature>
<keyword evidence="4" id="KW-1185">Reference proteome</keyword>